<accession>A0A1T4WH39</accession>
<dbReference type="OrthoDB" id="9795068at2"/>
<proteinExistence type="predicted"/>
<dbReference type="PANTHER" id="PTHR45947">
    <property type="entry name" value="SULFOQUINOVOSYL TRANSFERASE SQD2"/>
    <property type="match status" value="1"/>
</dbReference>
<reference evidence="4" key="1">
    <citation type="submission" date="2017-02" db="EMBL/GenBank/DDBJ databases">
        <authorList>
            <person name="Varghese N."/>
            <person name="Submissions S."/>
        </authorList>
    </citation>
    <scope>NUCLEOTIDE SEQUENCE [LARGE SCALE GENOMIC DNA]</scope>
    <source>
        <strain evidence="4">USBA 833</strain>
    </source>
</reference>
<dbReference type="RefSeq" id="WP_078695260.1">
    <property type="nucleotide sequence ID" value="NZ_FUYH01000001.1"/>
</dbReference>
<evidence type="ECO:0000259" key="1">
    <source>
        <dbReference type="Pfam" id="PF00534"/>
    </source>
</evidence>
<evidence type="ECO:0000313" key="3">
    <source>
        <dbReference type="EMBL" id="SKA76610.1"/>
    </source>
</evidence>
<dbReference type="InterPro" id="IPR001173">
    <property type="entry name" value="Glyco_trans_2-like"/>
</dbReference>
<dbReference type="CDD" id="cd03801">
    <property type="entry name" value="GT4_PimA-like"/>
    <property type="match status" value="1"/>
</dbReference>
<evidence type="ECO:0000259" key="2">
    <source>
        <dbReference type="Pfam" id="PF00535"/>
    </source>
</evidence>
<dbReference type="SUPFAM" id="SSF53448">
    <property type="entry name" value="Nucleotide-diphospho-sugar transferases"/>
    <property type="match status" value="1"/>
</dbReference>
<feature type="domain" description="Glycosyltransferase 2-like" evidence="2">
    <location>
        <begin position="6"/>
        <end position="173"/>
    </location>
</feature>
<evidence type="ECO:0000313" key="4">
    <source>
        <dbReference type="Proteomes" id="UP000190105"/>
    </source>
</evidence>
<dbReference type="Pfam" id="PF00534">
    <property type="entry name" value="Glycos_transf_1"/>
    <property type="match status" value="1"/>
</dbReference>
<dbReference type="Pfam" id="PF00535">
    <property type="entry name" value="Glycos_transf_2"/>
    <property type="match status" value="1"/>
</dbReference>
<evidence type="ECO:0008006" key="5">
    <source>
        <dbReference type="Google" id="ProtNLM"/>
    </source>
</evidence>
<keyword evidence="4" id="KW-1185">Reference proteome</keyword>
<dbReference type="SUPFAM" id="SSF53756">
    <property type="entry name" value="UDP-Glycosyltransferase/glycogen phosphorylase"/>
    <property type="match status" value="1"/>
</dbReference>
<feature type="domain" description="Glycosyl transferase family 1" evidence="1">
    <location>
        <begin position="522"/>
        <end position="700"/>
    </location>
</feature>
<protein>
    <recommendedName>
        <fullName evidence="5">Glycosyltransferase, GT2 family</fullName>
    </recommendedName>
</protein>
<dbReference type="AlphaFoldDB" id="A0A1T4WH39"/>
<gene>
    <name evidence="3" type="ORF">SAMN05443428_101229</name>
</gene>
<dbReference type="PANTHER" id="PTHR45947:SF3">
    <property type="entry name" value="SULFOQUINOVOSYL TRANSFERASE SQD2"/>
    <property type="match status" value="1"/>
</dbReference>
<dbReference type="InterPro" id="IPR050194">
    <property type="entry name" value="Glycosyltransferase_grp1"/>
</dbReference>
<dbReference type="GO" id="GO:0016757">
    <property type="term" value="F:glycosyltransferase activity"/>
    <property type="evidence" value="ECO:0007669"/>
    <property type="project" value="InterPro"/>
</dbReference>
<dbReference type="InterPro" id="IPR029044">
    <property type="entry name" value="Nucleotide-diphossugar_trans"/>
</dbReference>
<sequence>MGKKVSIVICTYNRGSFIVKTLESLSNLKYKNFEVIVVNGPSTDETREILQLYKHCIKIRNNNIRNLSVSRNIGIRASSGDIIAFIDDDAIPDPYWLNDIISYYEDDTVGGVGGKVYGPGATHFQFTNGTINLWGETEPLRSVSREFNDPNGEIFNIMMGTNATFSRKALEKVGGFDEYYEYYHDESDVAVRLIRAGYKILHHPNAYIHHEFAKSHIRTTQYKLNWYPIVKNTVYFGLKNSEGYFNLDVRKKQVKKTAEKWKNNFRKWYNSKVITKEEYSSFMDMWEKGFSQGMIDGLNTERQLAKDLSPDSDFVKYDPIKISIKKDRLNICLLCKDNPMVSYGGVATYSKQLALGYKDKGHTVHIITSGQKYETKLYNDIYIHTVKEDDIKIKFLELQDYNITAKNINYSYLLYKTIYELNKKYDFDIIESPLWDFEGIIPAKLINIPVVTRLQTPLLKVIETQKWNMNDDFALASKFEKKLIEMSSGIIAISENIKKTISELYNIDFDDKFVRKIYLGIDRDIEKNKNKVNNNFITVLFVGRLERRKGIHLILEIIPEILEKHKNVRFKFIGDDSIVAENGKTYKEIFYATNKNKNIINNVEFLGKVNSEILKNEYRNCDIFISPSLYESFGIIFLEAMRVGKPVIGGNVGGMKEIIVNGENGYLVDVNSSNDLLDKLNILINDENKRKEMGQKGYQRFNELFTINNMLDDSIEFYKDVIYRFSQQYCNVSKIKESIEDILMRKQPYKLKSEDLKIIGWSHTKLQQWGDTDVLMSSNKGDSIEFSSEKTIKIRFLKHGWSGIVNIYKDNEKLEILDLYNKDIDYDYYYEIKNDENIKHYFKIEVSGDKNICSNDVEVWVGDIYEY</sequence>
<name>A0A1T4WH39_9CLOT</name>
<organism evidence="3 4">
    <name type="scientific">Caloramator quimbayensis</name>
    <dbReference type="NCBI Taxonomy" id="1147123"/>
    <lineage>
        <taxon>Bacteria</taxon>
        <taxon>Bacillati</taxon>
        <taxon>Bacillota</taxon>
        <taxon>Clostridia</taxon>
        <taxon>Eubacteriales</taxon>
        <taxon>Clostridiaceae</taxon>
        <taxon>Caloramator</taxon>
    </lineage>
</organism>
<dbReference type="EMBL" id="FUYH01000001">
    <property type="protein sequence ID" value="SKA76610.1"/>
    <property type="molecule type" value="Genomic_DNA"/>
</dbReference>
<dbReference type="STRING" id="1147123.SAMN05443428_101229"/>
<dbReference type="InterPro" id="IPR001296">
    <property type="entry name" value="Glyco_trans_1"/>
</dbReference>
<dbReference type="Proteomes" id="UP000190105">
    <property type="component" value="Unassembled WGS sequence"/>
</dbReference>
<dbReference type="Gene3D" id="3.40.50.2000">
    <property type="entry name" value="Glycogen Phosphorylase B"/>
    <property type="match status" value="2"/>
</dbReference>
<dbReference type="Gene3D" id="3.90.550.10">
    <property type="entry name" value="Spore Coat Polysaccharide Biosynthesis Protein SpsA, Chain A"/>
    <property type="match status" value="1"/>
</dbReference>